<evidence type="ECO:0000256" key="2">
    <source>
        <dbReference type="ARBA" id="ARBA00016664"/>
    </source>
</evidence>
<dbReference type="EMBL" id="DVOR01000078">
    <property type="protein sequence ID" value="HIV08961.1"/>
    <property type="molecule type" value="Genomic_DNA"/>
</dbReference>
<dbReference type="FunFam" id="3.30.230.40:FF:000001">
    <property type="entry name" value="Imidazoleglycerol-phosphate dehydratase HisB"/>
    <property type="match status" value="1"/>
</dbReference>
<dbReference type="PANTHER" id="PTHR23133:SF2">
    <property type="entry name" value="IMIDAZOLEGLYCEROL-PHOSPHATE DEHYDRATASE"/>
    <property type="match status" value="1"/>
</dbReference>
<dbReference type="Pfam" id="PF00475">
    <property type="entry name" value="IGPD"/>
    <property type="match status" value="1"/>
</dbReference>
<keyword evidence="3 6" id="KW-0028">Amino-acid biosynthesis</keyword>
<comment type="catalytic activity">
    <reaction evidence="6 7">
        <text>D-erythro-1-(imidazol-4-yl)glycerol 3-phosphate = 3-(imidazol-4-yl)-2-oxopropyl phosphate + H2O</text>
        <dbReference type="Rhea" id="RHEA:11040"/>
        <dbReference type="ChEBI" id="CHEBI:15377"/>
        <dbReference type="ChEBI" id="CHEBI:57766"/>
        <dbReference type="ChEBI" id="CHEBI:58278"/>
        <dbReference type="EC" id="4.2.1.19"/>
    </reaction>
</comment>
<dbReference type="PROSITE" id="PS00955">
    <property type="entry name" value="IGP_DEHYDRATASE_2"/>
    <property type="match status" value="1"/>
</dbReference>
<evidence type="ECO:0000256" key="4">
    <source>
        <dbReference type="ARBA" id="ARBA00023102"/>
    </source>
</evidence>
<dbReference type="FunFam" id="3.30.230.40:FF:000003">
    <property type="entry name" value="Imidazoleglycerol-phosphate dehydratase HisB"/>
    <property type="match status" value="1"/>
</dbReference>
<dbReference type="SUPFAM" id="SSF54211">
    <property type="entry name" value="Ribosomal protein S5 domain 2-like"/>
    <property type="match status" value="2"/>
</dbReference>
<dbReference type="GO" id="GO:0004424">
    <property type="term" value="F:imidazoleglycerol-phosphate dehydratase activity"/>
    <property type="evidence" value="ECO:0007669"/>
    <property type="project" value="UniProtKB-UniRule"/>
</dbReference>
<sequence>MRTAAIARKTRETDISLKLNLDGSGAFAVDTGIGFFNHMLELFSRHSLIDLELTCKGDLDVDYHHTVEDVGLALGTALDQALGDRRGIRRYGFFMLPMDEARADVLVDLGGRPYLVWDISHPEQYIRDFNVRLLEEFMRAFVTNARMNLHVKQPYGGEVHHVYEAVFKGLAHALRMAVEPDPRDAGVPSSKGVL</sequence>
<evidence type="ECO:0000313" key="8">
    <source>
        <dbReference type="EMBL" id="HIV08961.1"/>
    </source>
</evidence>
<keyword evidence="4 6" id="KW-0368">Histidine biosynthesis</keyword>
<dbReference type="HAMAP" id="MF_00076">
    <property type="entry name" value="HisB"/>
    <property type="match status" value="1"/>
</dbReference>
<evidence type="ECO:0000256" key="5">
    <source>
        <dbReference type="ARBA" id="ARBA00023239"/>
    </source>
</evidence>
<gene>
    <name evidence="6 8" type="primary">hisB</name>
    <name evidence="8" type="ORF">IAC79_02460</name>
</gene>
<dbReference type="CDD" id="cd07914">
    <property type="entry name" value="IGPD"/>
    <property type="match status" value="1"/>
</dbReference>
<dbReference type="InterPro" id="IPR000807">
    <property type="entry name" value="ImidazoleglycerolP_deHydtase"/>
</dbReference>
<keyword evidence="5 6" id="KW-0456">Lyase</keyword>
<evidence type="ECO:0000313" key="9">
    <source>
        <dbReference type="Proteomes" id="UP000886845"/>
    </source>
</evidence>
<name>A0A9D1NMR8_9BACT</name>
<evidence type="ECO:0000256" key="3">
    <source>
        <dbReference type="ARBA" id="ARBA00022605"/>
    </source>
</evidence>
<dbReference type="GO" id="GO:0000105">
    <property type="term" value="P:L-histidine biosynthetic process"/>
    <property type="evidence" value="ECO:0007669"/>
    <property type="project" value="UniProtKB-UniRule"/>
</dbReference>
<dbReference type="InterPro" id="IPR020568">
    <property type="entry name" value="Ribosomal_Su5_D2-typ_SF"/>
</dbReference>
<organism evidence="8 9">
    <name type="scientific">Candidatus Spyradenecus faecavium</name>
    <dbReference type="NCBI Taxonomy" id="2840947"/>
    <lineage>
        <taxon>Bacteria</taxon>
        <taxon>Pseudomonadati</taxon>
        <taxon>Lentisphaerota</taxon>
        <taxon>Lentisphaeria</taxon>
        <taxon>Lentisphaerales</taxon>
        <taxon>Lentisphaeraceae</taxon>
        <taxon>Lentisphaeraceae incertae sedis</taxon>
        <taxon>Candidatus Spyradenecus</taxon>
    </lineage>
</organism>
<dbReference type="Proteomes" id="UP000886845">
    <property type="component" value="Unassembled WGS sequence"/>
</dbReference>
<dbReference type="AlphaFoldDB" id="A0A9D1NMR8"/>
<comment type="pathway">
    <text evidence="1 6 7">Amino-acid biosynthesis; L-histidine biosynthesis; L-histidine from 5-phospho-alpha-D-ribose 1-diphosphate: step 6/9.</text>
</comment>
<protein>
    <recommendedName>
        <fullName evidence="2 6">Imidazoleglycerol-phosphate dehydratase</fullName>
        <shortName evidence="6">IGPD</shortName>
        <ecNumber evidence="6 7">4.2.1.19</ecNumber>
    </recommendedName>
</protein>
<dbReference type="PROSITE" id="PS00954">
    <property type="entry name" value="IGP_DEHYDRATASE_1"/>
    <property type="match status" value="1"/>
</dbReference>
<dbReference type="NCBIfam" id="NF002111">
    <property type="entry name" value="PRK00951.2-1"/>
    <property type="match status" value="1"/>
</dbReference>
<keyword evidence="6" id="KW-0963">Cytoplasm</keyword>
<dbReference type="NCBIfam" id="NF002114">
    <property type="entry name" value="PRK00951.2-4"/>
    <property type="match status" value="1"/>
</dbReference>
<dbReference type="InterPro" id="IPR020565">
    <property type="entry name" value="ImidazoleglycerP_deHydtase_CS"/>
</dbReference>
<reference evidence="8" key="1">
    <citation type="submission" date="2020-10" db="EMBL/GenBank/DDBJ databases">
        <authorList>
            <person name="Gilroy R."/>
        </authorList>
    </citation>
    <scope>NUCLEOTIDE SEQUENCE</scope>
    <source>
        <strain evidence="8">35461</strain>
    </source>
</reference>
<dbReference type="InterPro" id="IPR038494">
    <property type="entry name" value="IGPD_sf"/>
</dbReference>
<reference evidence="8" key="2">
    <citation type="journal article" date="2021" name="PeerJ">
        <title>Extensive microbial diversity within the chicken gut microbiome revealed by metagenomics and culture.</title>
        <authorList>
            <person name="Gilroy R."/>
            <person name="Ravi A."/>
            <person name="Getino M."/>
            <person name="Pursley I."/>
            <person name="Horton D.L."/>
            <person name="Alikhan N.F."/>
            <person name="Baker D."/>
            <person name="Gharbi K."/>
            <person name="Hall N."/>
            <person name="Watson M."/>
            <person name="Adriaenssens E.M."/>
            <person name="Foster-Nyarko E."/>
            <person name="Jarju S."/>
            <person name="Secka A."/>
            <person name="Antonio M."/>
            <person name="Oren A."/>
            <person name="Chaudhuri R.R."/>
            <person name="La Ragione R."/>
            <person name="Hildebrand F."/>
            <person name="Pallen M.J."/>
        </authorList>
    </citation>
    <scope>NUCLEOTIDE SEQUENCE</scope>
    <source>
        <strain evidence="8">35461</strain>
    </source>
</reference>
<dbReference type="GO" id="GO:0005737">
    <property type="term" value="C:cytoplasm"/>
    <property type="evidence" value="ECO:0007669"/>
    <property type="project" value="UniProtKB-SubCell"/>
</dbReference>
<accession>A0A9D1NMR8</accession>
<evidence type="ECO:0000256" key="7">
    <source>
        <dbReference type="RuleBase" id="RU000599"/>
    </source>
</evidence>
<proteinExistence type="inferred from homology"/>
<dbReference type="Gene3D" id="3.30.230.40">
    <property type="entry name" value="Imidazole glycerol phosphate dehydratase, domain 1"/>
    <property type="match status" value="2"/>
</dbReference>
<evidence type="ECO:0000256" key="1">
    <source>
        <dbReference type="ARBA" id="ARBA00005047"/>
    </source>
</evidence>
<comment type="subcellular location">
    <subcellularLocation>
        <location evidence="6 7">Cytoplasm</location>
    </subcellularLocation>
</comment>
<evidence type="ECO:0000256" key="6">
    <source>
        <dbReference type="HAMAP-Rule" id="MF_00076"/>
    </source>
</evidence>
<dbReference type="EC" id="4.2.1.19" evidence="6 7"/>
<comment type="similarity">
    <text evidence="6 7">Belongs to the imidazoleglycerol-phosphate dehydratase family.</text>
</comment>
<comment type="caution">
    <text evidence="8">The sequence shown here is derived from an EMBL/GenBank/DDBJ whole genome shotgun (WGS) entry which is preliminary data.</text>
</comment>
<dbReference type="PANTHER" id="PTHR23133">
    <property type="entry name" value="IMIDAZOLEGLYCEROL-PHOSPHATE DEHYDRATASE HIS7"/>
    <property type="match status" value="1"/>
</dbReference>